<dbReference type="PRINTS" id="PR00625">
    <property type="entry name" value="JDOMAIN"/>
</dbReference>
<dbReference type="PANTHER" id="PTHR43096:SF52">
    <property type="entry name" value="DNAJ HOMOLOG 1, MITOCHONDRIAL-RELATED"/>
    <property type="match status" value="1"/>
</dbReference>
<feature type="region of interest" description="Disordered" evidence="2">
    <location>
        <begin position="185"/>
        <end position="214"/>
    </location>
</feature>
<dbReference type="Pfam" id="PF05099">
    <property type="entry name" value="TerB"/>
    <property type="match status" value="1"/>
</dbReference>
<accession>A0A286H0J8</accession>
<evidence type="ECO:0000259" key="3">
    <source>
        <dbReference type="PROSITE" id="PS50076"/>
    </source>
</evidence>
<dbReference type="SUPFAM" id="SSF158682">
    <property type="entry name" value="TerB-like"/>
    <property type="match status" value="1"/>
</dbReference>
<dbReference type="InterPro" id="IPR029024">
    <property type="entry name" value="TerB-like"/>
</dbReference>
<dbReference type="InterPro" id="IPR001623">
    <property type="entry name" value="DnaJ_domain"/>
</dbReference>
<dbReference type="GO" id="GO:0042026">
    <property type="term" value="P:protein refolding"/>
    <property type="evidence" value="ECO:0007669"/>
    <property type="project" value="TreeGrafter"/>
</dbReference>
<dbReference type="PROSITE" id="PS50076">
    <property type="entry name" value="DNAJ_2"/>
    <property type="match status" value="1"/>
</dbReference>
<dbReference type="PANTHER" id="PTHR43096">
    <property type="entry name" value="DNAJ HOMOLOG 1, MITOCHONDRIAL-RELATED"/>
    <property type="match status" value="1"/>
</dbReference>
<dbReference type="AlphaFoldDB" id="A0A286H0J8"/>
<dbReference type="GO" id="GO:0005737">
    <property type="term" value="C:cytoplasm"/>
    <property type="evidence" value="ECO:0007669"/>
    <property type="project" value="TreeGrafter"/>
</dbReference>
<dbReference type="OrthoDB" id="9782583at2"/>
<dbReference type="InterPro" id="IPR036869">
    <property type="entry name" value="J_dom_sf"/>
</dbReference>
<dbReference type="CDD" id="cd06257">
    <property type="entry name" value="DnaJ"/>
    <property type="match status" value="1"/>
</dbReference>
<sequence length="272" mass="28493">MSIWGKIIGGAAGLLLGGPLGALVGVAVGHAAYDRTRKDDGAEKPKLFDAEGLSGMKERARQLAFTVGVVTLAAKMAKADGVVTRAEIDAFKRIFRIPAEDMGTVGKVFDTARQSSEGFEAYARQIAGLFRDSPAVLEELLTALHLIARADGEVHPAEEAFLARVAEIFGLGPDAVERARSTAAGAGAGAGAGGDGRSRATGGGPNPYAVLGADRSASDDELKAAYRKLLRENHPDALTAQGLPQEFISVAEDKMKAINAAWDQIQRERGLK</sequence>
<keyword evidence="1" id="KW-0143">Chaperone</keyword>
<name>A0A286H0J8_9PROT</name>
<dbReference type="Proteomes" id="UP000219621">
    <property type="component" value="Unassembled WGS sequence"/>
</dbReference>
<dbReference type="RefSeq" id="WP_097281406.1">
    <property type="nucleotide sequence ID" value="NZ_OCNJ01000014.1"/>
</dbReference>
<feature type="compositionally biased region" description="Gly residues" evidence="2">
    <location>
        <begin position="186"/>
        <end position="205"/>
    </location>
</feature>
<feature type="domain" description="J" evidence="3">
    <location>
        <begin position="206"/>
        <end position="272"/>
    </location>
</feature>
<dbReference type="InterPro" id="IPR007791">
    <property type="entry name" value="DjlA_N"/>
</dbReference>
<protein>
    <submittedName>
        <fullName evidence="4">DnaJ like chaperone protein</fullName>
    </submittedName>
</protein>
<evidence type="ECO:0000313" key="5">
    <source>
        <dbReference type="Proteomes" id="UP000219621"/>
    </source>
</evidence>
<keyword evidence="5" id="KW-1185">Reference proteome</keyword>
<evidence type="ECO:0000256" key="2">
    <source>
        <dbReference type="SAM" id="MobiDB-lite"/>
    </source>
</evidence>
<dbReference type="SMART" id="SM00271">
    <property type="entry name" value="DnaJ"/>
    <property type="match status" value="1"/>
</dbReference>
<reference evidence="4 5" key="1">
    <citation type="submission" date="2017-09" db="EMBL/GenBank/DDBJ databases">
        <authorList>
            <person name="Ehlers B."/>
            <person name="Leendertz F.H."/>
        </authorList>
    </citation>
    <scope>NUCLEOTIDE SEQUENCE [LARGE SCALE GENOMIC DNA]</scope>
    <source>
        <strain evidence="4 5">USBA 140</strain>
    </source>
</reference>
<organism evidence="4 5">
    <name type="scientific">Caenispirillum bisanense</name>
    <dbReference type="NCBI Taxonomy" id="414052"/>
    <lineage>
        <taxon>Bacteria</taxon>
        <taxon>Pseudomonadati</taxon>
        <taxon>Pseudomonadota</taxon>
        <taxon>Alphaproteobacteria</taxon>
        <taxon>Rhodospirillales</taxon>
        <taxon>Novispirillaceae</taxon>
        <taxon>Caenispirillum</taxon>
    </lineage>
</organism>
<dbReference type="GO" id="GO:0051082">
    <property type="term" value="F:unfolded protein binding"/>
    <property type="evidence" value="ECO:0007669"/>
    <property type="project" value="TreeGrafter"/>
</dbReference>
<dbReference type="Gene3D" id="1.10.287.110">
    <property type="entry name" value="DnaJ domain"/>
    <property type="match status" value="1"/>
</dbReference>
<proteinExistence type="predicted"/>
<dbReference type="Pfam" id="PF00226">
    <property type="entry name" value="DnaJ"/>
    <property type="match status" value="1"/>
</dbReference>
<gene>
    <name evidence="4" type="ORF">SAMN05421508_11478</name>
</gene>
<evidence type="ECO:0000256" key="1">
    <source>
        <dbReference type="ARBA" id="ARBA00023186"/>
    </source>
</evidence>
<dbReference type="Gene3D" id="1.10.3680.10">
    <property type="entry name" value="TerB-like"/>
    <property type="match status" value="1"/>
</dbReference>
<dbReference type="CDD" id="cd07316">
    <property type="entry name" value="terB_like_DjlA"/>
    <property type="match status" value="1"/>
</dbReference>
<dbReference type="EMBL" id="OCNJ01000014">
    <property type="protein sequence ID" value="SOE00869.1"/>
    <property type="molecule type" value="Genomic_DNA"/>
</dbReference>
<evidence type="ECO:0000313" key="4">
    <source>
        <dbReference type="EMBL" id="SOE00869.1"/>
    </source>
</evidence>
<dbReference type="SUPFAM" id="SSF46565">
    <property type="entry name" value="Chaperone J-domain"/>
    <property type="match status" value="1"/>
</dbReference>